<evidence type="ECO:0008006" key="4">
    <source>
        <dbReference type="Google" id="ProtNLM"/>
    </source>
</evidence>
<evidence type="ECO:0000256" key="1">
    <source>
        <dbReference type="SAM" id="Phobius"/>
    </source>
</evidence>
<reference evidence="2 3" key="1">
    <citation type="submission" date="2017-06" db="EMBL/GenBank/DDBJ databases">
        <authorList>
            <consortium name="Pathogen Informatics"/>
        </authorList>
    </citation>
    <scope>NUCLEOTIDE SEQUENCE [LARGE SCALE GENOMIC DNA]</scope>
    <source>
        <strain evidence="2 3">NCTC13839</strain>
    </source>
</reference>
<keyword evidence="3" id="KW-1185">Reference proteome</keyword>
<dbReference type="Proteomes" id="UP000242084">
    <property type="component" value="Chromosome 1"/>
</dbReference>
<dbReference type="OrthoDB" id="2414685at2"/>
<dbReference type="KEGG" id="sste:SAMEA4384403_2006"/>
<evidence type="ECO:0000313" key="3">
    <source>
        <dbReference type="Proteomes" id="UP000242084"/>
    </source>
</evidence>
<protein>
    <recommendedName>
        <fullName evidence="4">Phage abortive infection protein</fullName>
    </recommendedName>
</protein>
<keyword evidence="1" id="KW-0812">Transmembrane</keyword>
<organism evidence="2 3">
    <name type="scientific">Mammaliicoccus stepanovicii</name>
    <dbReference type="NCBI Taxonomy" id="643214"/>
    <lineage>
        <taxon>Bacteria</taxon>
        <taxon>Bacillati</taxon>
        <taxon>Bacillota</taxon>
        <taxon>Bacilli</taxon>
        <taxon>Bacillales</taxon>
        <taxon>Staphylococcaceae</taxon>
        <taxon>Mammaliicoccus</taxon>
    </lineage>
</organism>
<keyword evidence="1" id="KW-0472">Membrane</keyword>
<feature type="transmembrane region" description="Helical" evidence="1">
    <location>
        <begin position="7"/>
        <end position="26"/>
    </location>
</feature>
<dbReference type="RefSeq" id="WP_095089129.1">
    <property type="nucleotide sequence ID" value="NZ_BMDM01000001.1"/>
</dbReference>
<evidence type="ECO:0000313" key="2">
    <source>
        <dbReference type="EMBL" id="SNV75359.1"/>
    </source>
</evidence>
<dbReference type="AlphaFoldDB" id="A0A239ZWK1"/>
<feature type="transmembrane region" description="Helical" evidence="1">
    <location>
        <begin position="38"/>
        <end position="58"/>
    </location>
</feature>
<proteinExistence type="predicted"/>
<keyword evidence="1" id="KW-1133">Transmembrane helix</keyword>
<accession>A0A239ZWK1</accession>
<gene>
    <name evidence="2" type="ORF">SAMEA4384403_02006</name>
</gene>
<name>A0A239ZWK1_9STAP</name>
<dbReference type="EMBL" id="LT906462">
    <property type="protein sequence ID" value="SNV75359.1"/>
    <property type="molecule type" value="Genomic_DNA"/>
</dbReference>
<sequence length="271" mass="31700">MNKKLSLIILAVVGVFGFVLFFGFNLSNIFPDNKLQAYTLVISFVGLFGTVIGAYLGAKIAGDNARELYEHQKNQKNYEKRSKVELLTSIKLIEVLNHSIRIENDIELLYVGENDKRDIKEIIEKSVINIDDLIDGYAKPIIELLEDKELYNGTIGLYKSLLKMFNDCNRMQQHIKVINMYDKDNGHPEDYYILKEHERKMIQELYNDYVSHVRKDILSTFIEYKFMKIILDQCIQNVLKNIDNENKLFEDLKFYKFLSLPYTIKLKGDSK</sequence>